<dbReference type="Proteomes" id="UP001221142">
    <property type="component" value="Unassembled WGS sequence"/>
</dbReference>
<protein>
    <submittedName>
        <fullName evidence="1">Armadillo-type protein</fullName>
    </submittedName>
</protein>
<dbReference type="InterPro" id="IPR016024">
    <property type="entry name" value="ARM-type_fold"/>
</dbReference>
<comment type="caution">
    <text evidence="1">The sequence shown here is derived from an EMBL/GenBank/DDBJ whole genome shotgun (WGS) entry which is preliminary data.</text>
</comment>
<reference evidence="1" key="1">
    <citation type="submission" date="2023-03" db="EMBL/GenBank/DDBJ databases">
        <title>Massive genome expansion in bonnet fungi (Mycena s.s.) driven by repeated elements and novel gene families across ecological guilds.</title>
        <authorList>
            <consortium name="Lawrence Berkeley National Laboratory"/>
            <person name="Harder C.B."/>
            <person name="Miyauchi S."/>
            <person name="Viragh M."/>
            <person name="Kuo A."/>
            <person name="Thoen E."/>
            <person name="Andreopoulos B."/>
            <person name="Lu D."/>
            <person name="Skrede I."/>
            <person name="Drula E."/>
            <person name="Henrissat B."/>
            <person name="Morin E."/>
            <person name="Kohler A."/>
            <person name="Barry K."/>
            <person name="LaButti K."/>
            <person name="Morin E."/>
            <person name="Salamov A."/>
            <person name="Lipzen A."/>
            <person name="Mereny Z."/>
            <person name="Hegedus B."/>
            <person name="Baldrian P."/>
            <person name="Stursova M."/>
            <person name="Weitz H."/>
            <person name="Taylor A."/>
            <person name="Grigoriev I.V."/>
            <person name="Nagy L.G."/>
            <person name="Martin F."/>
            <person name="Kauserud H."/>
        </authorList>
    </citation>
    <scope>NUCLEOTIDE SEQUENCE</scope>
    <source>
        <strain evidence="1">9284</strain>
    </source>
</reference>
<organism evidence="1 2">
    <name type="scientific">Roridomyces roridus</name>
    <dbReference type="NCBI Taxonomy" id="1738132"/>
    <lineage>
        <taxon>Eukaryota</taxon>
        <taxon>Fungi</taxon>
        <taxon>Dikarya</taxon>
        <taxon>Basidiomycota</taxon>
        <taxon>Agaricomycotina</taxon>
        <taxon>Agaricomycetes</taxon>
        <taxon>Agaricomycetidae</taxon>
        <taxon>Agaricales</taxon>
        <taxon>Marasmiineae</taxon>
        <taxon>Mycenaceae</taxon>
        <taxon>Roridomyces</taxon>
    </lineage>
</organism>
<sequence>MVPLQRTDTYSSLHSWWSDSNSMLRRGPTINLHAATKPLMRLLYHKQALSFIAQNRHEPLSALSLEVYSSYLLCKYVSFSTQRRVLKHLAERAYRQNDAREILQSPVLEQIPQLLGSPDRVLRTRTSLLVGGLLAHKFSATLMSGIVGKIVPMLKDEGHPAVLKALAEISSHPDCAKAVFTTAFSSIPELLDSDDVEIKRRTCRMIEKLVRSRPIASILPAIPMDKVVELLQDVNQEVVHEAMTVLSLIAKHPDGAAAILSAPNFPAVIKLFDSKIDRMALRTCSLVDALVKYDRDEQKNHISDALRTAIAEKLLVLVRGDDDSAIYVAMRTLKTMFPQG</sequence>
<dbReference type="EMBL" id="JARKIF010000015">
    <property type="protein sequence ID" value="KAJ7622395.1"/>
    <property type="molecule type" value="Genomic_DNA"/>
</dbReference>
<dbReference type="SUPFAM" id="SSF48371">
    <property type="entry name" value="ARM repeat"/>
    <property type="match status" value="1"/>
</dbReference>
<accession>A0AAD7BJ76</accession>
<gene>
    <name evidence="1" type="ORF">FB45DRAFT_1061912</name>
</gene>
<name>A0AAD7BJ76_9AGAR</name>
<proteinExistence type="predicted"/>
<keyword evidence="2" id="KW-1185">Reference proteome</keyword>
<dbReference type="InterPro" id="IPR011989">
    <property type="entry name" value="ARM-like"/>
</dbReference>
<dbReference type="AlphaFoldDB" id="A0AAD7BJ76"/>
<evidence type="ECO:0000313" key="1">
    <source>
        <dbReference type="EMBL" id="KAJ7622395.1"/>
    </source>
</evidence>
<evidence type="ECO:0000313" key="2">
    <source>
        <dbReference type="Proteomes" id="UP001221142"/>
    </source>
</evidence>
<dbReference type="Gene3D" id="1.25.10.10">
    <property type="entry name" value="Leucine-rich Repeat Variant"/>
    <property type="match status" value="1"/>
</dbReference>